<name>A0ABQ8UTC8_9EUKA</name>
<feature type="region of interest" description="Disordered" evidence="5">
    <location>
        <begin position="224"/>
        <end position="252"/>
    </location>
</feature>
<dbReference type="Proteomes" id="UP001141327">
    <property type="component" value="Unassembled WGS sequence"/>
</dbReference>
<keyword evidence="8" id="KW-1185">Reference proteome</keyword>
<keyword evidence="1" id="KW-0805">Transcription regulation</keyword>
<evidence type="ECO:0000313" key="8">
    <source>
        <dbReference type="Proteomes" id="UP001141327"/>
    </source>
</evidence>
<feature type="domain" description="YEATS" evidence="6">
    <location>
        <begin position="3"/>
        <end position="145"/>
    </location>
</feature>
<keyword evidence="2" id="KW-0804">Transcription</keyword>
<dbReference type="InterPro" id="IPR005033">
    <property type="entry name" value="YEATS"/>
</dbReference>
<evidence type="ECO:0000256" key="4">
    <source>
        <dbReference type="PROSITE-ProRule" id="PRU00376"/>
    </source>
</evidence>
<proteinExistence type="predicted"/>
<dbReference type="Pfam" id="PF03366">
    <property type="entry name" value="YEATS"/>
    <property type="match status" value="1"/>
</dbReference>
<evidence type="ECO:0000256" key="2">
    <source>
        <dbReference type="ARBA" id="ARBA00023163"/>
    </source>
</evidence>
<reference evidence="7" key="1">
    <citation type="journal article" date="2022" name="bioRxiv">
        <title>Genomics of Preaxostyla Flagellates Illuminates Evolutionary Transitions and the Path Towards Mitochondrial Loss.</title>
        <authorList>
            <person name="Novak L.V.F."/>
            <person name="Treitli S.C."/>
            <person name="Pyrih J."/>
            <person name="Halakuc P."/>
            <person name="Pipaliya S.V."/>
            <person name="Vacek V."/>
            <person name="Brzon O."/>
            <person name="Soukal P."/>
            <person name="Eme L."/>
            <person name="Dacks J.B."/>
            <person name="Karnkowska A."/>
            <person name="Elias M."/>
            <person name="Hampl V."/>
        </authorList>
    </citation>
    <scope>NUCLEOTIDE SEQUENCE</scope>
    <source>
        <strain evidence="7">RCP-MX</strain>
    </source>
</reference>
<gene>
    <name evidence="7" type="ORF">PAPYR_1018</name>
</gene>
<dbReference type="InterPro" id="IPR055129">
    <property type="entry name" value="YEATS_dom"/>
</dbReference>
<accession>A0ABQ8UTC8</accession>
<dbReference type="PANTHER" id="PTHR47573:SF1">
    <property type="entry name" value="PROTEIN AF-9 HOMOLOG"/>
    <property type="match status" value="1"/>
</dbReference>
<dbReference type="InterPro" id="IPR038704">
    <property type="entry name" value="YEAST_sf"/>
</dbReference>
<comment type="subcellular location">
    <subcellularLocation>
        <location evidence="4">Nucleus</location>
    </subcellularLocation>
</comment>
<evidence type="ECO:0000256" key="1">
    <source>
        <dbReference type="ARBA" id="ARBA00023015"/>
    </source>
</evidence>
<protein>
    <submittedName>
        <fullName evidence="7">Yeats family protein</fullName>
    </submittedName>
</protein>
<evidence type="ECO:0000313" key="7">
    <source>
        <dbReference type="EMBL" id="KAJ4462389.1"/>
    </source>
</evidence>
<keyword evidence="3 4" id="KW-0539">Nucleus</keyword>
<dbReference type="PROSITE" id="PS51037">
    <property type="entry name" value="YEATS"/>
    <property type="match status" value="1"/>
</dbReference>
<dbReference type="EMBL" id="JAPMOS010000003">
    <property type="protein sequence ID" value="KAJ4462389.1"/>
    <property type="molecule type" value="Genomic_DNA"/>
</dbReference>
<evidence type="ECO:0000256" key="3">
    <source>
        <dbReference type="ARBA" id="ARBA00023242"/>
    </source>
</evidence>
<evidence type="ECO:0000256" key="5">
    <source>
        <dbReference type="SAM" id="MobiDB-lite"/>
    </source>
</evidence>
<dbReference type="Gene3D" id="2.60.40.1970">
    <property type="entry name" value="YEATS domain"/>
    <property type="match status" value="1"/>
</dbReference>
<evidence type="ECO:0000259" key="6">
    <source>
        <dbReference type="PROSITE" id="PS51037"/>
    </source>
</evidence>
<sequence>MNPRLDRIIPKVIAYGNSSLYLGKRAPKDKTHRWTIYVRSPYGEELSEWISKVVFELHESFSNHMREVTKAPYELTEVGWGEFEIRIHIHFVRNEEPPIVLYLPLKLFPPQDQPESTKVPMINEVCDEILFYRPRLSFAQNLLCCSPQRVRYSQQEWFLDTKFLPSQLASLHGAALKIDMDTRICGVTLQETEAQISQMGEEVAILEQMLTRAGIPLPPEPVFPPPPTPPLGDAGLLEGSAGGGTVPMERVE</sequence>
<organism evidence="7 8">
    <name type="scientific">Paratrimastix pyriformis</name>
    <dbReference type="NCBI Taxonomy" id="342808"/>
    <lineage>
        <taxon>Eukaryota</taxon>
        <taxon>Metamonada</taxon>
        <taxon>Preaxostyla</taxon>
        <taxon>Paratrimastigidae</taxon>
        <taxon>Paratrimastix</taxon>
    </lineage>
</organism>
<comment type="caution">
    <text evidence="7">The sequence shown here is derived from an EMBL/GenBank/DDBJ whole genome shotgun (WGS) entry which is preliminary data.</text>
</comment>
<dbReference type="PANTHER" id="PTHR47573">
    <property type="entry name" value="PROTEIN AF-9 HOMOLOG"/>
    <property type="match status" value="1"/>
</dbReference>